<evidence type="ECO:0000313" key="7">
    <source>
        <dbReference type="EMBL" id="KAK7578002.1"/>
    </source>
</evidence>
<dbReference type="FunFam" id="2.40.10.10:FF:000003">
    <property type="entry name" value="Transmembrane serine protease 3"/>
    <property type="match status" value="1"/>
</dbReference>
<gene>
    <name evidence="7" type="ORF">V9T40_010207</name>
</gene>
<sequence>MINLANLPPNLATINESLPSSQHGTMDFSSIRFAETQNFFHPQISQRQSQECAECGTRTIQHQPEKIGPGRPTSKIVGGSSTPYGAYPWQVEIQVLQKSRIWEHHCGGALIGDNVVLTAAHCLRFPSRNLRVLLGKHSLTNHDIYESTYQVQETIVHPNYRKEGPHSYDIALLKVLNIDENPVKGVECNSHVQTICLPEGNIRAKDVGHWCTVSGWGTKMHGSSKISGVLQAASVPLLNLTTCRQMDVYGAAGHQAILDSMICAGTLEGGVDACGGDSGGPLACKIDGRFVLLGVVSWGEGCAKKNRPGVYTRVSYFLPWIEKSLSSFTPN</sequence>
<dbReference type="Pfam" id="PF00089">
    <property type="entry name" value="Trypsin"/>
    <property type="match status" value="1"/>
</dbReference>
<proteinExistence type="predicted"/>
<name>A0AAN9Y125_9HEMI</name>
<dbReference type="PANTHER" id="PTHR24252">
    <property type="entry name" value="ACROSIN-RELATED"/>
    <property type="match status" value="1"/>
</dbReference>
<keyword evidence="2 5" id="KW-0378">Hydrolase</keyword>
<protein>
    <recommendedName>
        <fullName evidence="6">Peptidase S1 domain-containing protein</fullName>
    </recommendedName>
</protein>
<evidence type="ECO:0000256" key="5">
    <source>
        <dbReference type="RuleBase" id="RU363034"/>
    </source>
</evidence>
<dbReference type="InterPro" id="IPR001314">
    <property type="entry name" value="Peptidase_S1A"/>
</dbReference>
<keyword evidence="8" id="KW-1185">Reference proteome</keyword>
<dbReference type="AlphaFoldDB" id="A0AAN9Y125"/>
<dbReference type="Proteomes" id="UP001367676">
    <property type="component" value="Unassembled WGS sequence"/>
</dbReference>
<dbReference type="PROSITE" id="PS50240">
    <property type="entry name" value="TRYPSIN_DOM"/>
    <property type="match status" value="1"/>
</dbReference>
<feature type="domain" description="Peptidase S1" evidence="6">
    <location>
        <begin position="76"/>
        <end position="326"/>
    </location>
</feature>
<dbReference type="SMART" id="SM00020">
    <property type="entry name" value="Tryp_SPc"/>
    <property type="match status" value="1"/>
</dbReference>
<dbReference type="InterPro" id="IPR018114">
    <property type="entry name" value="TRYPSIN_HIS"/>
</dbReference>
<dbReference type="Gene3D" id="2.40.10.10">
    <property type="entry name" value="Trypsin-like serine proteases"/>
    <property type="match status" value="1"/>
</dbReference>
<accession>A0AAN9Y125</accession>
<dbReference type="PROSITE" id="PS00134">
    <property type="entry name" value="TRYPSIN_HIS"/>
    <property type="match status" value="1"/>
</dbReference>
<evidence type="ECO:0000259" key="6">
    <source>
        <dbReference type="PROSITE" id="PS50240"/>
    </source>
</evidence>
<organism evidence="7 8">
    <name type="scientific">Parthenolecanium corni</name>
    <dbReference type="NCBI Taxonomy" id="536013"/>
    <lineage>
        <taxon>Eukaryota</taxon>
        <taxon>Metazoa</taxon>
        <taxon>Ecdysozoa</taxon>
        <taxon>Arthropoda</taxon>
        <taxon>Hexapoda</taxon>
        <taxon>Insecta</taxon>
        <taxon>Pterygota</taxon>
        <taxon>Neoptera</taxon>
        <taxon>Paraneoptera</taxon>
        <taxon>Hemiptera</taxon>
        <taxon>Sternorrhyncha</taxon>
        <taxon>Coccoidea</taxon>
        <taxon>Coccidae</taxon>
        <taxon>Parthenolecanium</taxon>
    </lineage>
</organism>
<dbReference type="GO" id="GO:0004252">
    <property type="term" value="F:serine-type endopeptidase activity"/>
    <property type="evidence" value="ECO:0007669"/>
    <property type="project" value="InterPro"/>
</dbReference>
<keyword evidence="1 5" id="KW-0645">Protease</keyword>
<dbReference type="InterPro" id="IPR043504">
    <property type="entry name" value="Peptidase_S1_PA_chymotrypsin"/>
</dbReference>
<dbReference type="EMBL" id="JBBCAQ010000035">
    <property type="protein sequence ID" value="KAK7578002.1"/>
    <property type="molecule type" value="Genomic_DNA"/>
</dbReference>
<evidence type="ECO:0000256" key="3">
    <source>
        <dbReference type="ARBA" id="ARBA00022825"/>
    </source>
</evidence>
<dbReference type="SUPFAM" id="SSF50494">
    <property type="entry name" value="Trypsin-like serine proteases"/>
    <property type="match status" value="1"/>
</dbReference>
<evidence type="ECO:0000313" key="8">
    <source>
        <dbReference type="Proteomes" id="UP001367676"/>
    </source>
</evidence>
<dbReference type="InterPro" id="IPR001254">
    <property type="entry name" value="Trypsin_dom"/>
</dbReference>
<dbReference type="InterPro" id="IPR009003">
    <property type="entry name" value="Peptidase_S1_PA"/>
</dbReference>
<keyword evidence="4" id="KW-1015">Disulfide bond</keyword>
<reference evidence="7 8" key="1">
    <citation type="submission" date="2024-03" db="EMBL/GenBank/DDBJ databases">
        <title>Adaptation during the transition from Ophiocordyceps entomopathogen to insect associate is accompanied by gene loss and intensified selection.</title>
        <authorList>
            <person name="Ward C.M."/>
            <person name="Onetto C.A."/>
            <person name="Borneman A.R."/>
        </authorList>
    </citation>
    <scope>NUCLEOTIDE SEQUENCE [LARGE SCALE GENOMIC DNA]</scope>
    <source>
        <strain evidence="7">AWRI1</strain>
        <tissue evidence="7">Single Adult Female</tissue>
    </source>
</reference>
<dbReference type="CDD" id="cd00190">
    <property type="entry name" value="Tryp_SPc"/>
    <property type="match status" value="1"/>
</dbReference>
<evidence type="ECO:0000256" key="2">
    <source>
        <dbReference type="ARBA" id="ARBA00022801"/>
    </source>
</evidence>
<dbReference type="GO" id="GO:0006508">
    <property type="term" value="P:proteolysis"/>
    <property type="evidence" value="ECO:0007669"/>
    <property type="project" value="UniProtKB-KW"/>
</dbReference>
<dbReference type="PROSITE" id="PS00135">
    <property type="entry name" value="TRYPSIN_SER"/>
    <property type="match status" value="1"/>
</dbReference>
<dbReference type="PRINTS" id="PR00722">
    <property type="entry name" value="CHYMOTRYPSIN"/>
</dbReference>
<evidence type="ECO:0000256" key="4">
    <source>
        <dbReference type="ARBA" id="ARBA00023157"/>
    </source>
</evidence>
<comment type="caution">
    <text evidence="7">The sequence shown here is derived from an EMBL/GenBank/DDBJ whole genome shotgun (WGS) entry which is preliminary data.</text>
</comment>
<keyword evidence="3 5" id="KW-0720">Serine protease</keyword>
<dbReference type="InterPro" id="IPR033116">
    <property type="entry name" value="TRYPSIN_SER"/>
</dbReference>
<dbReference type="PANTHER" id="PTHR24252:SF7">
    <property type="entry name" value="HYALIN"/>
    <property type="match status" value="1"/>
</dbReference>
<evidence type="ECO:0000256" key="1">
    <source>
        <dbReference type="ARBA" id="ARBA00022670"/>
    </source>
</evidence>